<dbReference type="PATRIC" id="fig|1348663.4.peg.2677"/>
<dbReference type="Proteomes" id="UP000027178">
    <property type="component" value="Unassembled WGS sequence"/>
</dbReference>
<sequence length="37" mass="3853">MAPSATKSARSGGFRPRAPDPGARRGRDKSVARARTG</sequence>
<name>A0A066YVG5_9ACTN</name>
<feature type="compositionally biased region" description="Basic and acidic residues" evidence="1">
    <location>
        <begin position="22"/>
        <end position="31"/>
    </location>
</feature>
<evidence type="ECO:0000256" key="1">
    <source>
        <dbReference type="SAM" id="MobiDB-lite"/>
    </source>
</evidence>
<accession>A0A066YVG5</accession>
<keyword evidence="3" id="KW-1185">Reference proteome</keyword>
<feature type="region of interest" description="Disordered" evidence="1">
    <location>
        <begin position="1"/>
        <end position="37"/>
    </location>
</feature>
<dbReference type="AlphaFoldDB" id="A0A066YVG5"/>
<proteinExistence type="predicted"/>
<gene>
    <name evidence="2" type="ORF">KCH_27740</name>
</gene>
<organism evidence="2 3">
    <name type="scientific">Kitasatospora cheerisanensis KCTC 2395</name>
    <dbReference type="NCBI Taxonomy" id="1348663"/>
    <lineage>
        <taxon>Bacteria</taxon>
        <taxon>Bacillati</taxon>
        <taxon>Actinomycetota</taxon>
        <taxon>Actinomycetes</taxon>
        <taxon>Kitasatosporales</taxon>
        <taxon>Streptomycetaceae</taxon>
        <taxon>Kitasatospora</taxon>
    </lineage>
</organism>
<evidence type="ECO:0000313" key="3">
    <source>
        <dbReference type="Proteomes" id="UP000027178"/>
    </source>
</evidence>
<protein>
    <submittedName>
        <fullName evidence="2">Uncharacterized protein</fullName>
    </submittedName>
</protein>
<comment type="caution">
    <text evidence="2">The sequence shown here is derived from an EMBL/GenBank/DDBJ whole genome shotgun (WGS) entry which is preliminary data.</text>
</comment>
<evidence type="ECO:0000313" key="2">
    <source>
        <dbReference type="EMBL" id="KDN85543.1"/>
    </source>
</evidence>
<dbReference type="EMBL" id="JNBY01000083">
    <property type="protein sequence ID" value="KDN85543.1"/>
    <property type="molecule type" value="Genomic_DNA"/>
</dbReference>
<reference evidence="2 3" key="1">
    <citation type="submission" date="2014-05" db="EMBL/GenBank/DDBJ databases">
        <title>Draft Genome Sequence of Kitasatospora cheerisanensis KCTC 2395.</title>
        <authorList>
            <person name="Nam D.H."/>
        </authorList>
    </citation>
    <scope>NUCLEOTIDE SEQUENCE [LARGE SCALE GENOMIC DNA]</scope>
    <source>
        <strain evidence="2 3">KCTC 2395</strain>
    </source>
</reference>
<dbReference type="HOGENOM" id="CLU_3344057_0_0_11"/>